<evidence type="ECO:0000256" key="10">
    <source>
        <dbReference type="SAM" id="Phobius"/>
    </source>
</evidence>
<comment type="caution">
    <text evidence="13">The sequence shown here is derived from an EMBL/GenBank/DDBJ whole genome shotgun (WGS) entry which is preliminary data.</text>
</comment>
<name>A0A8K0GIV9_IGNLU</name>
<feature type="transmembrane region" description="Helical" evidence="10">
    <location>
        <begin position="259"/>
        <end position="282"/>
    </location>
</feature>
<keyword evidence="8" id="KW-0675">Receptor</keyword>
<keyword evidence="6" id="KW-0297">G-protein coupled receptor</keyword>
<evidence type="ECO:0000256" key="3">
    <source>
        <dbReference type="ARBA" id="ARBA00022692"/>
    </source>
</evidence>
<evidence type="ECO:0000256" key="2">
    <source>
        <dbReference type="ARBA" id="ARBA00008979"/>
    </source>
</evidence>
<comment type="subcellular location">
    <subcellularLocation>
        <location evidence="1">Endomembrane system</location>
        <topology evidence="1">Multi-pass membrane protein</topology>
    </subcellularLocation>
</comment>
<feature type="transmembrane region" description="Helical" evidence="10">
    <location>
        <begin position="354"/>
        <end position="377"/>
    </location>
</feature>
<dbReference type="GO" id="GO:0005886">
    <property type="term" value="C:plasma membrane"/>
    <property type="evidence" value="ECO:0007669"/>
    <property type="project" value="TreeGrafter"/>
</dbReference>
<evidence type="ECO:0000313" key="13">
    <source>
        <dbReference type="EMBL" id="KAF2899563.1"/>
    </source>
</evidence>
<keyword evidence="4 11" id="KW-0732">Signal</keyword>
<feature type="transmembrane region" description="Helical" evidence="10">
    <location>
        <begin position="195"/>
        <end position="217"/>
    </location>
</feature>
<feature type="transmembrane region" description="Helical" evidence="10">
    <location>
        <begin position="303"/>
        <end position="324"/>
    </location>
</feature>
<comment type="similarity">
    <text evidence="2">Belongs to the G-protein coupled receptor 2 family. Mth subfamily.</text>
</comment>
<dbReference type="InterPro" id="IPR023311">
    <property type="entry name" value="Methusela_ecto_dom_2"/>
</dbReference>
<dbReference type="Gene3D" id="2.170.180.11">
    <property type="entry name" value="Methuselah ectodomain, domain 2"/>
    <property type="match status" value="1"/>
</dbReference>
<keyword evidence="9" id="KW-0807">Transducer</keyword>
<gene>
    <name evidence="13" type="ORF">ILUMI_06613</name>
</gene>
<evidence type="ECO:0000256" key="6">
    <source>
        <dbReference type="ARBA" id="ARBA00023040"/>
    </source>
</evidence>
<reference evidence="13" key="1">
    <citation type="submission" date="2019-08" db="EMBL/GenBank/DDBJ databases">
        <title>The genome of the North American firefly Photinus pyralis.</title>
        <authorList>
            <consortium name="Photinus pyralis genome working group"/>
            <person name="Fallon T.R."/>
            <person name="Sander Lower S.E."/>
            <person name="Weng J.-K."/>
        </authorList>
    </citation>
    <scope>NUCLEOTIDE SEQUENCE</scope>
    <source>
        <strain evidence="13">TRF0915ILg1</strain>
        <tissue evidence="13">Whole body</tissue>
    </source>
</reference>
<feature type="domain" description="G-protein coupled receptors family 2 profile 2" evidence="12">
    <location>
        <begin position="192"/>
        <end position="462"/>
    </location>
</feature>
<organism evidence="13 14">
    <name type="scientific">Ignelater luminosus</name>
    <name type="common">Cucubano</name>
    <name type="synonym">Pyrophorus luminosus</name>
    <dbReference type="NCBI Taxonomy" id="2038154"/>
    <lineage>
        <taxon>Eukaryota</taxon>
        <taxon>Metazoa</taxon>
        <taxon>Ecdysozoa</taxon>
        <taxon>Arthropoda</taxon>
        <taxon>Hexapoda</taxon>
        <taxon>Insecta</taxon>
        <taxon>Pterygota</taxon>
        <taxon>Neoptera</taxon>
        <taxon>Endopterygota</taxon>
        <taxon>Coleoptera</taxon>
        <taxon>Polyphaga</taxon>
        <taxon>Elateriformia</taxon>
        <taxon>Elateroidea</taxon>
        <taxon>Elateridae</taxon>
        <taxon>Agrypninae</taxon>
        <taxon>Pyrophorini</taxon>
        <taxon>Ignelater</taxon>
    </lineage>
</organism>
<feature type="transmembrane region" description="Helical" evidence="10">
    <location>
        <begin position="440"/>
        <end position="460"/>
    </location>
</feature>
<feature type="signal peptide" evidence="11">
    <location>
        <begin position="1"/>
        <end position="22"/>
    </location>
</feature>
<evidence type="ECO:0000256" key="1">
    <source>
        <dbReference type="ARBA" id="ARBA00004127"/>
    </source>
</evidence>
<evidence type="ECO:0000256" key="7">
    <source>
        <dbReference type="ARBA" id="ARBA00023136"/>
    </source>
</evidence>
<keyword evidence="3 10" id="KW-0812">Transmembrane</keyword>
<keyword evidence="7 10" id="KW-0472">Membrane</keyword>
<dbReference type="OrthoDB" id="6134459at2759"/>
<dbReference type="InterPro" id="IPR036272">
    <property type="entry name" value="Methuselah_N_sf"/>
</dbReference>
<protein>
    <recommendedName>
        <fullName evidence="12">G-protein coupled receptors family 2 profile 2 domain-containing protein</fullName>
    </recommendedName>
</protein>
<accession>A0A8K0GIV9</accession>
<dbReference type="GO" id="GO:0007166">
    <property type="term" value="P:cell surface receptor signaling pathway"/>
    <property type="evidence" value="ECO:0007669"/>
    <property type="project" value="InterPro"/>
</dbReference>
<dbReference type="Gene3D" id="1.20.1070.10">
    <property type="entry name" value="Rhodopsin 7-helix transmembrane proteins"/>
    <property type="match status" value="1"/>
</dbReference>
<evidence type="ECO:0000256" key="4">
    <source>
        <dbReference type="ARBA" id="ARBA00022729"/>
    </source>
</evidence>
<dbReference type="PROSITE" id="PS50261">
    <property type="entry name" value="G_PROTEIN_RECEP_F2_4"/>
    <property type="match status" value="1"/>
</dbReference>
<keyword evidence="5 10" id="KW-1133">Transmembrane helix</keyword>
<evidence type="ECO:0000256" key="5">
    <source>
        <dbReference type="ARBA" id="ARBA00022989"/>
    </source>
</evidence>
<evidence type="ECO:0000256" key="9">
    <source>
        <dbReference type="ARBA" id="ARBA00023224"/>
    </source>
</evidence>
<dbReference type="InterPro" id="IPR000832">
    <property type="entry name" value="GPCR_2_secretin-like"/>
</dbReference>
<dbReference type="GO" id="GO:0012505">
    <property type="term" value="C:endomembrane system"/>
    <property type="evidence" value="ECO:0007669"/>
    <property type="project" value="UniProtKB-SubCell"/>
</dbReference>
<evidence type="ECO:0000313" key="14">
    <source>
        <dbReference type="Proteomes" id="UP000801492"/>
    </source>
</evidence>
<dbReference type="InterPro" id="IPR051384">
    <property type="entry name" value="Mth_GPCR"/>
</dbReference>
<dbReference type="EMBL" id="VTPC01002750">
    <property type="protein sequence ID" value="KAF2899563.1"/>
    <property type="molecule type" value="Genomic_DNA"/>
</dbReference>
<dbReference type="InterPro" id="IPR017981">
    <property type="entry name" value="GPCR_2-like_7TM"/>
</dbReference>
<dbReference type="AlphaFoldDB" id="A0A8K0GIV9"/>
<dbReference type="GO" id="GO:0008528">
    <property type="term" value="F:G protein-coupled peptide receptor activity"/>
    <property type="evidence" value="ECO:0007669"/>
    <property type="project" value="TreeGrafter"/>
</dbReference>
<sequence>MRCVSLYYSVLLLITSFKSVLNTCERQWIKQTKNESYPVLSSFYESSDAKKCDCVNNNDNITRNSFCVRKCCQKNYILKDETCIYDENNTFTKYPIPIYINQENVIERNLNEINILSGVITCLGNKNLKYFADNISDIFPKKAGITEKNGQLWTIEENWYYSYDHYCIEYSEEDKVTAIVCKVEYVEDFNFGDRLSFIGTMVSLPFLLVTLIIYALLPQRNLHGTCLMCYVSMLFIAYFLLDFSFLYAGKIAITTCRIIGMATLFCFLSSIFWMNVMSYDIYTKFKGSRGFSVNNKPKLRKRFILYSTYAWGVPLLLICLIITLSRTVKPNTWYDPGVRGTECFLRDGIPELLYFYGPLSLLLTANVVMFIMTAVRIKKLQKDTEMLSSKGSKKHNGENEDQYRFSLYIKLLFAMGINWSVEIINWVLEWQVGNLPPAVWYLTDFCNAAYGVIIFFVFVFKKSIWNSLKKRCHTLIENTPSQTTEAIPINS</sequence>
<feature type="transmembrane region" description="Helical" evidence="10">
    <location>
        <begin position="229"/>
        <end position="247"/>
    </location>
</feature>
<dbReference type="SUPFAM" id="SSF63877">
    <property type="entry name" value="Methuselah ectodomain"/>
    <property type="match status" value="1"/>
</dbReference>
<evidence type="ECO:0000256" key="8">
    <source>
        <dbReference type="ARBA" id="ARBA00023170"/>
    </source>
</evidence>
<dbReference type="CDD" id="cd15039">
    <property type="entry name" value="7tmB3_Methuselah-like"/>
    <property type="match status" value="1"/>
</dbReference>
<feature type="chain" id="PRO_5035475522" description="G-protein coupled receptors family 2 profile 2 domain-containing protein" evidence="11">
    <location>
        <begin position="23"/>
        <end position="491"/>
    </location>
</feature>
<evidence type="ECO:0000256" key="11">
    <source>
        <dbReference type="SAM" id="SignalP"/>
    </source>
</evidence>
<dbReference type="Pfam" id="PF00002">
    <property type="entry name" value="7tm_2"/>
    <property type="match status" value="1"/>
</dbReference>
<evidence type="ECO:0000259" key="12">
    <source>
        <dbReference type="PROSITE" id="PS50261"/>
    </source>
</evidence>
<feature type="transmembrane region" description="Helical" evidence="10">
    <location>
        <begin position="407"/>
        <end position="428"/>
    </location>
</feature>
<dbReference type="PANTHER" id="PTHR47154">
    <property type="entry name" value="G-PROTEIN COUPLED RECEPTOR MTH-RELATED"/>
    <property type="match status" value="1"/>
</dbReference>
<keyword evidence="14" id="KW-1185">Reference proteome</keyword>
<proteinExistence type="inferred from homology"/>
<dbReference type="PANTHER" id="PTHR47154:SF2">
    <property type="entry name" value="G-PROTEIN COUPLED RECEPTOR MTH-RELATED"/>
    <property type="match status" value="1"/>
</dbReference>
<dbReference type="Proteomes" id="UP000801492">
    <property type="component" value="Unassembled WGS sequence"/>
</dbReference>